<name>A0A1H7I7I6_STRJI</name>
<gene>
    <name evidence="2" type="ORF">SAMN05414137_102509</name>
</gene>
<protein>
    <submittedName>
        <fullName evidence="2">Methyltransferase domain-containing protein</fullName>
    </submittedName>
</protein>
<evidence type="ECO:0000313" key="2">
    <source>
        <dbReference type="EMBL" id="SEK57717.1"/>
    </source>
</evidence>
<feature type="domain" description="Methyltransferase type 12" evidence="1">
    <location>
        <begin position="46"/>
        <end position="148"/>
    </location>
</feature>
<dbReference type="CDD" id="cd02440">
    <property type="entry name" value="AdoMet_MTases"/>
    <property type="match status" value="1"/>
</dbReference>
<accession>A0A1H7I7I6</accession>
<dbReference type="InterPro" id="IPR013217">
    <property type="entry name" value="Methyltransf_12"/>
</dbReference>
<sequence>MNHVHTSPQESDHAEILDLDAVVLADHLASIVSELPVAIAGPRRVVDLGCGTGAGTFALLDRFPDARVTAVDASAGHLHRLREKARERGVADRITTVEADLDADWPELADPVAGGPDLVWASASLHHLADPDRALRRVRDLLAPGGLFAVVELAGFPRFLPVDAPEEAPGLEERCHAAADRRHAAHVPHRGADWGPMLTAAGFTVEDTRTLAVTVDSARSASIGRYALAGFQRLRGAVADTLPAADLAALDRLLDADSPHALRGRSDLALRTERTVWTARRDIS</sequence>
<dbReference type="GO" id="GO:0008168">
    <property type="term" value="F:methyltransferase activity"/>
    <property type="evidence" value="ECO:0007669"/>
    <property type="project" value="UniProtKB-KW"/>
</dbReference>
<dbReference type="OrthoDB" id="3382693at2"/>
<dbReference type="Proteomes" id="UP000183015">
    <property type="component" value="Unassembled WGS sequence"/>
</dbReference>
<dbReference type="GO" id="GO:0032259">
    <property type="term" value="P:methylation"/>
    <property type="evidence" value="ECO:0007669"/>
    <property type="project" value="UniProtKB-KW"/>
</dbReference>
<keyword evidence="2" id="KW-0489">Methyltransferase</keyword>
<reference evidence="3" key="1">
    <citation type="submission" date="2016-10" db="EMBL/GenBank/DDBJ databases">
        <authorList>
            <person name="Varghese N."/>
        </authorList>
    </citation>
    <scope>NUCLEOTIDE SEQUENCE [LARGE SCALE GENOMIC DNA]</scope>
    <source>
        <strain evidence="3">DSM 45096 / BCRC 16803 / CGMCC 4.1857 / CIP 109030 / JCM 12277 / KCTC 19219 / NBRC 100920 / 33214</strain>
    </source>
</reference>
<dbReference type="RefSeq" id="WP_042443834.1">
    <property type="nucleotide sequence ID" value="NZ_BBPN01000005.1"/>
</dbReference>
<evidence type="ECO:0000259" key="1">
    <source>
        <dbReference type="Pfam" id="PF08242"/>
    </source>
</evidence>
<dbReference type="EMBL" id="FOAZ01000002">
    <property type="protein sequence ID" value="SEK57717.1"/>
    <property type="molecule type" value="Genomic_DNA"/>
</dbReference>
<dbReference type="PANTHER" id="PTHR43861:SF1">
    <property type="entry name" value="TRANS-ACONITATE 2-METHYLTRANSFERASE"/>
    <property type="match status" value="1"/>
</dbReference>
<dbReference type="AlphaFoldDB" id="A0A1H7I7I6"/>
<dbReference type="PANTHER" id="PTHR43861">
    <property type="entry name" value="TRANS-ACONITATE 2-METHYLTRANSFERASE-RELATED"/>
    <property type="match status" value="1"/>
</dbReference>
<dbReference type="InterPro" id="IPR029063">
    <property type="entry name" value="SAM-dependent_MTases_sf"/>
</dbReference>
<evidence type="ECO:0000313" key="3">
    <source>
        <dbReference type="Proteomes" id="UP000183015"/>
    </source>
</evidence>
<keyword evidence="2" id="KW-0808">Transferase</keyword>
<dbReference type="STRING" id="235985.SAMN05414137_102509"/>
<dbReference type="eggNOG" id="COG2890">
    <property type="taxonomic scope" value="Bacteria"/>
</dbReference>
<dbReference type="GO" id="GO:0017000">
    <property type="term" value="P:antibiotic biosynthetic process"/>
    <property type="evidence" value="ECO:0007669"/>
    <property type="project" value="UniProtKB-ARBA"/>
</dbReference>
<organism evidence="2 3">
    <name type="scientific">Streptacidiphilus jiangxiensis</name>
    <dbReference type="NCBI Taxonomy" id="235985"/>
    <lineage>
        <taxon>Bacteria</taxon>
        <taxon>Bacillati</taxon>
        <taxon>Actinomycetota</taxon>
        <taxon>Actinomycetes</taxon>
        <taxon>Kitasatosporales</taxon>
        <taxon>Streptomycetaceae</taxon>
        <taxon>Streptacidiphilus</taxon>
    </lineage>
</organism>
<dbReference type="SUPFAM" id="SSF53335">
    <property type="entry name" value="S-adenosyl-L-methionine-dependent methyltransferases"/>
    <property type="match status" value="1"/>
</dbReference>
<dbReference type="Pfam" id="PF08242">
    <property type="entry name" value="Methyltransf_12"/>
    <property type="match status" value="1"/>
</dbReference>
<proteinExistence type="predicted"/>
<keyword evidence="3" id="KW-1185">Reference proteome</keyword>
<dbReference type="Gene3D" id="3.40.50.150">
    <property type="entry name" value="Vaccinia Virus protein VP39"/>
    <property type="match status" value="1"/>
</dbReference>